<evidence type="ECO:0000256" key="1">
    <source>
        <dbReference type="SAM" id="Phobius"/>
    </source>
</evidence>
<gene>
    <name evidence="2" type="ORF">As57867_003593</name>
</gene>
<feature type="transmembrane region" description="Helical" evidence="1">
    <location>
        <begin position="728"/>
        <end position="750"/>
    </location>
</feature>
<organism evidence="2">
    <name type="scientific">Aphanomyces stellatus</name>
    <dbReference type="NCBI Taxonomy" id="120398"/>
    <lineage>
        <taxon>Eukaryota</taxon>
        <taxon>Sar</taxon>
        <taxon>Stramenopiles</taxon>
        <taxon>Oomycota</taxon>
        <taxon>Saprolegniomycetes</taxon>
        <taxon>Saprolegniales</taxon>
        <taxon>Verrucalvaceae</taxon>
        <taxon>Aphanomyces</taxon>
    </lineage>
</organism>
<feature type="transmembrane region" description="Helical" evidence="1">
    <location>
        <begin position="595"/>
        <end position="618"/>
    </location>
</feature>
<dbReference type="EMBL" id="VJMH01000649">
    <property type="protein sequence ID" value="KAF0715023.1"/>
    <property type="molecule type" value="Genomic_DNA"/>
</dbReference>
<feature type="transmembrane region" description="Helical" evidence="1">
    <location>
        <begin position="672"/>
        <end position="692"/>
    </location>
</feature>
<dbReference type="OrthoDB" id="77956at2759"/>
<protein>
    <submittedName>
        <fullName evidence="2">Uncharacterized protein</fullName>
    </submittedName>
</protein>
<keyword evidence="1" id="KW-1133">Transmembrane helix</keyword>
<evidence type="ECO:0000313" key="2">
    <source>
        <dbReference type="EMBL" id="KAF0715023.1"/>
    </source>
</evidence>
<feature type="non-terminal residue" evidence="2">
    <location>
        <position position="1497"/>
    </location>
</feature>
<feature type="transmembrane region" description="Helical" evidence="1">
    <location>
        <begin position="1449"/>
        <end position="1475"/>
    </location>
</feature>
<keyword evidence="1" id="KW-0472">Membrane</keyword>
<proteinExistence type="predicted"/>
<comment type="caution">
    <text evidence="2">The sequence shown here is derived from an EMBL/GenBank/DDBJ whole genome shotgun (WGS) entry which is preliminary data.</text>
</comment>
<feature type="non-terminal residue" evidence="2">
    <location>
        <position position="1"/>
    </location>
</feature>
<keyword evidence="1" id="KW-0812">Transmembrane</keyword>
<accession>A0A6A4ZQQ2</accession>
<feature type="transmembrane region" description="Helical" evidence="1">
    <location>
        <begin position="557"/>
        <end position="583"/>
    </location>
</feature>
<feature type="transmembrane region" description="Helical" evidence="1">
    <location>
        <begin position="853"/>
        <end position="876"/>
    </location>
</feature>
<reference evidence="2" key="1">
    <citation type="submission" date="2019-06" db="EMBL/GenBank/DDBJ databases">
        <title>Genomics analysis of Aphanomyces spp. identifies a new class of oomycete effector associated with host adaptation.</title>
        <authorList>
            <person name="Gaulin E."/>
        </authorList>
    </citation>
    <scope>NUCLEOTIDE SEQUENCE</scope>
    <source>
        <strain evidence="2">CBS 578.67</strain>
    </source>
</reference>
<name>A0A6A4ZQQ2_9STRA</name>
<sequence>YLVVLRPSLANDHFWPHFNATGGQTFLADVVNAKAIAGVGGTLDLSDPTLVVFKDYSIPTAVMDMRPANARAILLQRMPPAQAIQVLRSTTLYSNIHTQPMACWVDFNQTYEMAHSTAHQAICNARRQANAAFYVESLLRNTDPADLASSTFMAAMKSAIFTTLQATPTGATWVSTLLGRQTWANLADEVALWQAHGLVYYQNTLQNFYQEGTQDSIVVVNALNIRQSITITSLPNTVRSLAAWSTQYASIGFWSDLSAASATRSSLVASAPKSLNNKILSWGIPDYDNFCNGDGTLATSIIRANLGLLSIMDIFLVPVPPTLRTLFRAFQDHLFGSLVQTSPTLGISTLAHPTIDVTPSSWAAPGTVFYGGNPMCPYGNPLPFVQPSFGYDDDCGIQEQHTISLAGDSVIFAMMATALTQQQLAQVCSLSSMYTACIQTLLPAYAMYRNLVAPNAQLAGMVSTATNDILPLKTSFVQWATLANGTNVALQQPMLAATSWDPWTFVGWMTMYEWANGQREVFSVEGDVATYVLMSRHSEFLPLAASGFEFPHHTCSFLWILCVYLSSLLLLVVVLVGVYRLVFPVDGRNLFQLNRLVAGAWIGRPFVFLRSISAILVLSTSPMTFSTHGGLAKFDFAPRPAWHTLLLAGEVTWFTYVVNDTLLPLTRSYARLYSPLSGFLTWIVVLAIEFAAPVRAHATIDRECTILSFAAGVACTSGEVYIGSLARAGTLLAVAVGSVVVAIAVALGMFMRPKPETETRSLLLGSTSDAYLVAHRRDGSSFDAESCILSGLLPFRSHVFDIKLWQLFPTVREPDLAYTLEPAMLAIKPVSPREASARKMSFRASTHPVSPNLIRLFGVVGLAYMVGAVVSSILYVSVSAPSFFSNDMLWVGFGDNGTQAFLCNWFNSALQTIDGSSSSSSSFQISSPIYGAYVSTSTNQTSNHIWSSTLYAAAIQDQVNDLSNVVASLRQMDGCQLPWIATAYCYADFNQRWAMAYSARRQQRCQDERANGAVFLEAILRNADWPSLNACWGSALTTAVLAPIQASGNDGVAWFKSVQGNALSVAAEVASWRATGIDRFTTQWQNYKRLGVVETFAVKSALGLDYPFTLKDFSSAFQQSSTSLKWYWGFANDLRAIASNSSVLAGRSLIQRTPHYAFENTTLEAAMVRQLVVPTPMDPGLALVIASVGPFGVVDLRRVAVPQALRDLYRRMSQFLTSKLAASEAIQTAFWPLMTTTNYGPQPSIWDNGVMFGGNIHCGVNLATPSDNQVNEYFSAAGVCPNNLPEHVTSSTQDVLLAILAVGFAHMHNATTWTTVGKRGSAHAAAVVQTLNSSTTFLADHFYENELGQFDADVAPVQAAIRDTVQLEFVQFLRLRGAGPYVFSHVNVFAATEPDLAFFTWLYLFDWVQGTREVISLVGDMGTITTISTFQNVVQHPTNAFEIQTHSSLYLYSLIVYITALLVAVGVVVIVYILVARGYVEGTNIVSFNYVAGHVWI</sequence>